<reference evidence="2" key="1">
    <citation type="submission" date="2020-06" db="EMBL/GenBank/DDBJ databases">
        <authorList>
            <consortium name="Plant Systems Biology data submission"/>
        </authorList>
    </citation>
    <scope>NUCLEOTIDE SEQUENCE</scope>
    <source>
        <strain evidence="2">D6</strain>
    </source>
</reference>
<proteinExistence type="predicted"/>
<dbReference type="Proteomes" id="UP001153069">
    <property type="component" value="Unassembled WGS sequence"/>
</dbReference>
<keyword evidence="1" id="KW-0472">Membrane</keyword>
<evidence type="ECO:0000256" key="1">
    <source>
        <dbReference type="SAM" id="Phobius"/>
    </source>
</evidence>
<accession>A0A9N8EGM9</accession>
<protein>
    <submittedName>
        <fullName evidence="2">Zinc finger, DHHC-type containing</fullName>
    </submittedName>
</protein>
<feature type="transmembrane region" description="Helical" evidence="1">
    <location>
        <begin position="46"/>
        <end position="69"/>
    </location>
</feature>
<gene>
    <name evidence="2" type="ORF">SEMRO_1163_G247950.1</name>
</gene>
<dbReference type="InterPro" id="IPR010530">
    <property type="entry name" value="B12D"/>
</dbReference>
<dbReference type="EMBL" id="CAICTM010001161">
    <property type="protein sequence ID" value="CAB9521091.1"/>
    <property type="molecule type" value="Genomic_DNA"/>
</dbReference>
<dbReference type="Pfam" id="PF06522">
    <property type="entry name" value="B12D"/>
    <property type="match status" value="1"/>
</dbReference>
<keyword evidence="3" id="KW-1185">Reference proteome</keyword>
<organism evidence="2 3">
    <name type="scientific">Seminavis robusta</name>
    <dbReference type="NCBI Taxonomy" id="568900"/>
    <lineage>
        <taxon>Eukaryota</taxon>
        <taxon>Sar</taxon>
        <taxon>Stramenopiles</taxon>
        <taxon>Ochrophyta</taxon>
        <taxon>Bacillariophyta</taxon>
        <taxon>Bacillariophyceae</taxon>
        <taxon>Bacillariophycidae</taxon>
        <taxon>Naviculales</taxon>
        <taxon>Naviculaceae</taxon>
        <taxon>Seminavis</taxon>
    </lineage>
</organism>
<dbReference type="AlphaFoldDB" id="A0A9N8EGM9"/>
<evidence type="ECO:0000313" key="3">
    <source>
        <dbReference type="Proteomes" id="UP001153069"/>
    </source>
</evidence>
<comment type="caution">
    <text evidence="2">The sequence shown here is derived from an EMBL/GenBank/DDBJ whole genome shotgun (WGS) entry which is preliminary data.</text>
</comment>
<name>A0A9N8EGM9_9STRA</name>
<keyword evidence="1" id="KW-0812">Transmembrane</keyword>
<sequence>MNAFARSIAQTAPRVAGRRFNSTLPESFNSKQKTMKQIWLSDPTTYPIMAVVAFATGICFTFATTKLMFSPDVRITPARKNSPVRI</sequence>
<dbReference type="OrthoDB" id="48127at2759"/>
<keyword evidence="1" id="KW-1133">Transmembrane helix</keyword>
<evidence type="ECO:0000313" key="2">
    <source>
        <dbReference type="EMBL" id="CAB9521091.1"/>
    </source>
</evidence>